<evidence type="ECO:0000256" key="1">
    <source>
        <dbReference type="SAM" id="SignalP"/>
    </source>
</evidence>
<gene>
    <name evidence="2" type="ORF">PSYICH_LOCUS3382</name>
</gene>
<evidence type="ECO:0000313" key="2">
    <source>
        <dbReference type="EMBL" id="CAH1102158.1"/>
    </source>
</evidence>
<dbReference type="SUPFAM" id="SSF47565">
    <property type="entry name" value="Insect pheromone/odorant-binding proteins"/>
    <property type="match status" value="1"/>
</dbReference>
<keyword evidence="1" id="KW-0732">Signal</keyword>
<accession>A0A9P0CK91</accession>
<dbReference type="InterPro" id="IPR006170">
    <property type="entry name" value="PBP/GOBP"/>
</dbReference>
<dbReference type="OrthoDB" id="6783999at2759"/>
<dbReference type="Gene3D" id="1.10.238.20">
    <property type="entry name" value="Pheromone/general odorant binding protein domain"/>
    <property type="match status" value="1"/>
</dbReference>
<feature type="chain" id="PRO_5040490448" evidence="1">
    <location>
        <begin position="20"/>
        <end position="128"/>
    </location>
</feature>
<organism evidence="2 3">
    <name type="scientific">Psylliodes chrysocephalus</name>
    <dbReference type="NCBI Taxonomy" id="3402493"/>
    <lineage>
        <taxon>Eukaryota</taxon>
        <taxon>Metazoa</taxon>
        <taxon>Ecdysozoa</taxon>
        <taxon>Arthropoda</taxon>
        <taxon>Hexapoda</taxon>
        <taxon>Insecta</taxon>
        <taxon>Pterygota</taxon>
        <taxon>Neoptera</taxon>
        <taxon>Endopterygota</taxon>
        <taxon>Coleoptera</taxon>
        <taxon>Polyphaga</taxon>
        <taxon>Cucujiformia</taxon>
        <taxon>Chrysomeloidea</taxon>
        <taxon>Chrysomelidae</taxon>
        <taxon>Galerucinae</taxon>
        <taxon>Alticini</taxon>
        <taxon>Psylliodes</taxon>
    </lineage>
</organism>
<dbReference type="Proteomes" id="UP001153636">
    <property type="component" value="Chromosome 12"/>
</dbReference>
<dbReference type="AlphaFoldDB" id="A0A9P0CK91"/>
<reference evidence="2" key="1">
    <citation type="submission" date="2022-01" db="EMBL/GenBank/DDBJ databases">
        <authorList>
            <person name="King R."/>
        </authorList>
    </citation>
    <scope>NUCLEOTIDE SEQUENCE</scope>
</reference>
<dbReference type="Pfam" id="PF01395">
    <property type="entry name" value="PBP_GOBP"/>
    <property type="match status" value="1"/>
</dbReference>
<name>A0A9P0CK91_9CUCU</name>
<keyword evidence="3" id="KW-1185">Reference proteome</keyword>
<dbReference type="CDD" id="cd23992">
    <property type="entry name" value="PBP_GOBP"/>
    <property type="match status" value="1"/>
</dbReference>
<dbReference type="EMBL" id="OV651824">
    <property type="protein sequence ID" value="CAH1102158.1"/>
    <property type="molecule type" value="Genomic_DNA"/>
</dbReference>
<protein>
    <submittedName>
        <fullName evidence="2">Uncharacterized protein</fullName>
    </submittedName>
</protein>
<evidence type="ECO:0000313" key="3">
    <source>
        <dbReference type="Proteomes" id="UP001153636"/>
    </source>
</evidence>
<sequence>MKSGLILVCFVGLFALVISEDTKKIFTDAVDACANVTHPPMDAKTMESAMNHGNLNEIYSPFVFCVYKKVGIFNDKFDINQDMVIKFLKNISDDADKNEEVAGVCTKKKSTPEETSLFLFNCVAQHLH</sequence>
<proteinExistence type="predicted"/>
<feature type="signal peptide" evidence="1">
    <location>
        <begin position="1"/>
        <end position="19"/>
    </location>
</feature>
<dbReference type="GO" id="GO:0005549">
    <property type="term" value="F:odorant binding"/>
    <property type="evidence" value="ECO:0007669"/>
    <property type="project" value="InterPro"/>
</dbReference>
<dbReference type="InterPro" id="IPR036728">
    <property type="entry name" value="PBP_GOBP_sf"/>
</dbReference>